<dbReference type="Proteomes" id="UP000248806">
    <property type="component" value="Unassembled WGS sequence"/>
</dbReference>
<dbReference type="Pfam" id="PF01261">
    <property type="entry name" value="AP_endonuc_2"/>
    <property type="match status" value="1"/>
</dbReference>
<reference evidence="2 3" key="1">
    <citation type="submission" date="2018-06" db="EMBL/GenBank/DDBJ databases">
        <title>Genomic Encyclopedia of Archaeal and Bacterial Type Strains, Phase II (KMG-II): from individual species to whole genera.</title>
        <authorList>
            <person name="Goeker M."/>
        </authorList>
    </citation>
    <scope>NUCLEOTIDE SEQUENCE [LARGE SCALE GENOMIC DNA]</scope>
    <source>
        <strain evidence="2 3">ATCC BAA-1881</strain>
    </source>
</reference>
<dbReference type="InterPro" id="IPR036237">
    <property type="entry name" value="Xyl_isomerase-like_sf"/>
</dbReference>
<dbReference type="GO" id="GO:0016853">
    <property type="term" value="F:isomerase activity"/>
    <property type="evidence" value="ECO:0007669"/>
    <property type="project" value="UniProtKB-KW"/>
</dbReference>
<dbReference type="InterPro" id="IPR050312">
    <property type="entry name" value="IolE/XylAMocC-like"/>
</dbReference>
<sequence>MNPRISFMGANYVARAVGYHMVKGWGEGDEATNRLFQPLETFAERFEQIVSDIHALGFTTMDVWLAHLHWSWATEEHIRLAREILRKYSMRVASLAGFFGSTREELASSCRLARALETTVLGGTSSLLKTDRASTIAILKEHGVVLGIENHPEKTPQEVLAQIGDDGEGALGTALDTGWFATQGYDAVRAIEELFPTIVHMHLKDVLQAGEHETCRFGRGIVDVEQCVRTLRRLGYSGYYSIEHEPELYDPTEDCRVMLTQVSGWLAE</sequence>
<gene>
    <name evidence="2" type="ORF">EI42_04443</name>
</gene>
<dbReference type="AlphaFoldDB" id="A0A326U1M4"/>
<keyword evidence="3" id="KW-1185">Reference proteome</keyword>
<protein>
    <submittedName>
        <fullName evidence="2">Sugar phosphate isomerase/epimerase</fullName>
    </submittedName>
</protein>
<evidence type="ECO:0000259" key="1">
    <source>
        <dbReference type="Pfam" id="PF01261"/>
    </source>
</evidence>
<organism evidence="2 3">
    <name type="scientific">Thermosporothrix hazakensis</name>
    <dbReference type="NCBI Taxonomy" id="644383"/>
    <lineage>
        <taxon>Bacteria</taxon>
        <taxon>Bacillati</taxon>
        <taxon>Chloroflexota</taxon>
        <taxon>Ktedonobacteria</taxon>
        <taxon>Ktedonobacterales</taxon>
        <taxon>Thermosporotrichaceae</taxon>
        <taxon>Thermosporothrix</taxon>
    </lineage>
</organism>
<feature type="domain" description="Xylose isomerase-like TIM barrel" evidence="1">
    <location>
        <begin position="52"/>
        <end position="248"/>
    </location>
</feature>
<dbReference type="EMBL" id="QKUF01000020">
    <property type="protein sequence ID" value="PZW24836.1"/>
    <property type="molecule type" value="Genomic_DNA"/>
</dbReference>
<accession>A0A326U1M4</accession>
<dbReference type="Gene3D" id="3.20.20.150">
    <property type="entry name" value="Divalent-metal-dependent TIM barrel enzymes"/>
    <property type="match status" value="1"/>
</dbReference>
<dbReference type="InterPro" id="IPR013022">
    <property type="entry name" value="Xyl_isomerase-like_TIM-brl"/>
</dbReference>
<comment type="caution">
    <text evidence="2">The sequence shown here is derived from an EMBL/GenBank/DDBJ whole genome shotgun (WGS) entry which is preliminary data.</text>
</comment>
<keyword evidence="2" id="KW-0413">Isomerase</keyword>
<dbReference type="PANTHER" id="PTHR12110">
    <property type="entry name" value="HYDROXYPYRUVATE ISOMERASE"/>
    <property type="match status" value="1"/>
</dbReference>
<dbReference type="SUPFAM" id="SSF51658">
    <property type="entry name" value="Xylose isomerase-like"/>
    <property type="match status" value="1"/>
</dbReference>
<name>A0A326U1M4_THEHA</name>
<dbReference type="PANTHER" id="PTHR12110:SF41">
    <property type="entry name" value="INOSOSE DEHYDRATASE"/>
    <property type="match status" value="1"/>
</dbReference>
<proteinExistence type="predicted"/>
<evidence type="ECO:0000313" key="2">
    <source>
        <dbReference type="EMBL" id="PZW24836.1"/>
    </source>
</evidence>
<evidence type="ECO:0000313" key="3">
    <source>
        <dbReference type="Proteomes" id="UP000248806"/>
    </source>
</evidence>